<dbReference type="InterPro" id="IPR052345">
    <property type="entry name" value="Rad_response_metalloprotease"/>
</dbReference>
<proteinExistence type="inferred from homology"/>
<protein>
    <submittedName>
        <fullName evidence="4">XRE family transcriptional regulator</fullName>
    </submittedName>
</protein>
<accession>A0AAU8H846</accession>
<name>A0AAU8H846_9ACTN</name>
<dbReference type="Gene3D" id="1.10.10.2910">
    <property type="match status" value="1"/>
</dbReference>
<dbReference type="SUPFAM" id="SSF47413">
    <property type="entry name" value="lambda repressor-like DNA-binding domains"/>
    <property type="match status" value="1"/>
</dbReference>
<gene>
    <name evidence="4" type="ORF">ABUL08_20830</name>
    <name evidence="3" type="ORF">VK199_20755</name>
</gene>
<evidence type="ECO:0000259" key="2">
    <source>
        <dbReference type="PROSITE" id="PS50943"/>
    </source>
</evidence>
<dbReference type="InterPro" id="IPR001387">
    <property type="entry name" value="Cro/C1-type_HTH"/>
</dbReference>
<dbReference type="CDD" id="cd00093">
    <property type="entry name" value="HTH_XRE"/>
    <property type="match status" value="1"/>
</dbReference>
<evidence type="ECO:0000313" key="3">
    <source>
        <dbReference type="EMBL" id="XBP92051.1"/>
    </source>
</evidence>
<organism evidence="4">
    <name type="scientific">Micromonospora sp. CCTCC AA 2012012</name>
    <dbReference type="NCBI Taxonomy" id="3111921"/>
    <lineage>
        <taxon>Bacteria</taxon>
        <taxon>Bacillati</taxon>
        <taxon>Actinomycetota</taxon>
        <taxon>Actinomycetes</taxon>
        <taxon>Micromonosporales</taxon>
        <taxon>Micromonosporaceae</taxon>
        <taxon>Micromonospora</taxon>
    </lineage>
</organism>
<dbReference type="InterPro" id="IPR010982">
    <property type="entry name" value="Lambda_DNA-bd_dom_sf"/>
</dbReference>
<dbReference type="EMBL" id="CP159342">
    <property type="protein sequence ID" value="XCH72748.1"/>
    <property type="molecule type" value="Genomic_DNA"/>
</dbReference>
<dbReference type="RefSeq" id="WP_350931617.1">
    <property type="nucleotide sequence ID" value="NZ_CP157762.1"/>
</dbReference>
<feature type="domain" description="HTH cro/C1-type" evidence="2">
    <location>
        <begin position="37"/>
        <end position="90"/>
    </location>
</feature>
<dbReference type="InterPro" id="IPR010359">
    <property type="entry name" value="IrrE_HExxH"/>
</dbReference>
<evidence type="ECO:0000256" key="1">
    <source>
        <dbReference type="ARBA" id="ARBA00007227"/>
    </source>
</evidence>
<dbReference type="Gene3D" id="1.10.260.40">
    <property type="entry name" value="lambda repressor-like DNA-binding domains"/>
    <property type="match status" value="1"/>
</dbReference>
<evidence type="ECO:0000313" key="4">
    <source>
        <dbReference type="EMBL" id="XCH72748.1"/>
    </source>
</evidence>
<dbReference type="EMBL" id="CP157762">
    <property type="protein sequence ID" value="XBP92051.1"/>
    <property type="molecule type" value="Genomic_DNA"/>
</dbReference>
<dbReference type="Pfam" id="PF01381">
    <property type="entry name" value="HTH_3"/>
    <property type="match status" value="1"/>
</dbReference>
<dbReference type="PANTHER" id="PTHR43236:SF1">
    <property type="entry name" value="BLL7220 PROTEIN"/>
    <property type="match status" value="1"/>
</dbReference>
<dbReference type="SMART" id="SM00530">
    <property type="entry name" value="HTH_XRE"/>
    <property type="match status" value="1"/>
</dbReference>
<reference evidence="3" key="1">
    <citation type="submission" date="2024-01" db="EMBL/GenBank/DDBJ databases">
        <title>The genome sequence of Micromonospora mangrovi CCTCC AA 2012012.</title>
        <authorList>
            <person name="Gao J."/>
        </authorList>
    </citation>
    <scope>NUCLEOTIDE SEQUENCE</scope>
    <source>
        <strain evidence="3">CCTCC AA 2012012</strain>
    </source>
</reference>
<comment type="similarity">
    <text evidence="1">Belongs to the short-chain fatty acyl-CoA assimilation regulator (ScfR) family.</text>
</comment>
<sequence>MPRTDEPDDLFSAGGLPVELPSGSASAVARQFDSARLTQARQLAGLTKKELSDRVGVSAAAIGQYESGARPRPEILIALAEHLGYPVGFFQVGRPYARLDSSAAHFRHLRETRSYQRAKAVSFTEQVWELIYALERRVFLPHVDLPGFAGGEIHPGASLPTEPVQAARALRQHWNLGTAPIPHLVRTLEVHGIVVVHAPADGDFRTVDAFSTSRLPRPFIIISRDRSQDVYRQRFTAAHELAHLVLHADALPGDSRHERDADAFAAEFLTPRDSITPLLPARVNFAAFAELQRTWGTSIQSLIYRCREVGLYTDTTATRAYQRLNQSKPALEPIDGFPGEQPTILRKAFELASEHGLTITALAQELHWPPERIRQLLGTVTDRPILNLIAGGKTAGHMPPISDRIRHLKAVNADRSYRG</sequence>
<dbReference type="PROSITE" id="PS50943">
    <property type="entry name" value="HTH_CROC1"/>
    <property type="match status" value="1"/>
</dbReference>
<reference evidence="4" key="2">
    <citation type="submission" date="2024-06" db="EMBL/GenBank/DDBJ databases">
        <title>Micromonospora mangrovi CCTCC AA 2012012 genome sequences.</title>
        <authorList>
            <person name="Gao J."/>
        </authorList>
    </citation>
    <scope>NUCLEOTIDE SEQUENCE</scope>
    <source>
        <strain evidence="4">CCTCC AA 2012012</strain>
    </source>
</reference>
<dbReference type="Pfam" id="PF06114">
    <property type="entry name" value="Peptidase_M78"/>
    <property type="match status" value="1"/>
</dbReference>
<dbReference type="GO" id="GO:0003677">
    <property type="term" value="F:DNA binding"/>
    <property type="evidence" value="ECO:0007669"/>
    <property type="project" value="InterPro"/>
</dbReference>
<dbReference type="PANTHER" id="PTHR43236">
    <property type="entry name" value="ANTITOXIN HIGA1"/>
    <property type="match status" value="1"/>
</dbReference>
<dbReference type="AlphaFoldDB" id="A0AAU8H846"/>